<dbReference type="Proteomes" id="UP000234881">
    <property type="component" value="Unassembled WGS sequence"/>
</dbReference>
<dbReference type="EMBL" id="PKUQ01000013">
    <property type="protein sequence ID" value="PLW77888.1"/>
    <property type="molecule type" value="Genomic_DNA"/>
</dbReference>
<gene>
    <name evidence="1" type="ORF">C0081_07110</name>
</gene>
<evidence type="ECO:0000313" key="2">
    <source>
        <dbReference type="Proteomes" id="UP000234881"/>
    </source>
</evidence>
<name>A0A2N5XU02_9HYPH</name>
<dbReference type="AlphaFoldDB" id="A0A2N5XU02"/>
<dbReference type="RefSeq" id="WP_101533129.1">
    <property type="nucleotide sequence ID" value="NZ_PKUQ01000013.1"/>
</dbReference>
<sequence>MADAGLQIQDMISNLSGDNSWEALEGLMGTFGHPERKKLAQEDQAQRDASIASYRRDLLIIFSTTEGRSVLAQLVAGTLGRPPVNFGALGLSADQVGVLAAYRDGQNTVIHALITDLSKAGFNPSEKGDAA</sequence>
<dbReference type="OrthoDB" id="8448998at2"/>
<evidence type="ECO:0000313" key="1">
    <source>
        <dbReference type="EMBL" id="PLW77888.1"/>
    </source>
</evidence>
<protein>
    <submittedName>
        <fullName evidence="1">Uncharacterized protein</fullName>
    </submittedName>
</protein>
<proteinExistence type="predicted"/>
<accession>A0A2N5XU02</accession>
<keyword evidence="2" id="KW-1185">Reference proteome</keyword>
<reference evidence="1 2" key="1">
    <citation type="submission" date="2018-01" db="EMBL/GenBank/DDBJ databases">
        <title>The draft genome sequence of Cohaesibacter sp. H1304.</title>
        <authorList>
            <person name="Wang N.-N."/>
            <person name="Du Z.-J."/>
        </authorList>
    </citation>
    <scope>NUCLEOTIDE SEQUENCE [LARGE SCALE GENOMIC DNA]</scope>
    <source>
        <strain evidence="1 2">H1304</strain>
    </source>
</reference>
<organism evidence="1 2">
    <name type="scientific">Cohaesibacter celericrescens</name>
    <dbReference type="NCBI Taxonomy" id="2067669"/>
    <lineage>
        <taxon>Bacteria</taxon>
        <taxon>Pseudomonadati</taxon>
        <taxon>Pseudomonadota</taxon>
        <taxon>Alphaproteobacteria</taxon>
        <taxon>Hyphomicrobiales</taxon>
        <taxon>Cohaesibacteraceae</taxon>
    </lineage>
</organism>
<comment type="caution">
    <text evidence="1">The sequence shown here is derived from an EMBL/GenBank/DDBJ whole genome shotgun (WGS) entry which is preliminary data.</text>
</comment>